<dbReference type="OrthoDB" id="2664367at2"/>
<organism evidence="3 4">
    <name type="scientific">Paenibacillus campinasensis</name>
    <dbReference type="NCBI Taxonomy" id="66347"/>
    <lineage>
        <taxon>Bacteria</taxon>
        <taxon>Bacillati</taxon>
        <taxon>Bacillota</taxon>
        <taxon>Bacilli</taxon>
        <taxon>Bacillales</taxon>
        <taxon>Paenibacillaceae</taxon>
        <taxon>Paenibacillus</taxon>
    </lineage>
</organism>
<name>A0A268F0H1_9BACL</name>
<comment type="caution">
    <text evidence="3">The sequence shown here is derived from an EMBL/GenBank/DDBJ whole genome shotgun (WGS) entry which is preliminary data.</text>
</comment>
<reference evidence="2 5" key="2">
    <citation type="submission" date="2019-11" db="EMBL/GenBank/DDBJ databases">
        <title>Draft genome sequences of five Paenibacillus species of dairy origin.</title>
        <authorList>
            <person name="Olajide A.M."/>
            <person name="Chen S."/>
            <person name="Lapointe G."/>
        </authorList>
    </citation>
    <scope>NUCLEOTIDE SEQUENCE [LARGE SCALE GENOMIC DNA]</scope>
    <source>
        <strain evidence="2 5">3CS1</strain>
    </source>
</reference>
<keyword evidence="5" id="KW-1185">Reference proteome</keyword>
<reference evidence="3 4" key="1">
    <citation type="submission" date="2017-07" db="EMBL/GenBank/DDBJ databases">
        <title>Isolation and whole genome analysis of endospore-forming bacteria from heroin.</title>
        <authorList>
            <person name="Kalinowski J."/>
            <person name="Ahrens B."/>
            <person name="Al-Dilaimi A."/>
            <person name="Winkler A."/>
            <person name="Wibberg D."/>
            <person name="Schleenbecker U."/>
            <person name="Ruckert C."/>
            <person name="Wolfel R."/>
            <person name="Grass G."/>
        </authorList>
    </citation>
    <scope>NUCLEOTIDE SEQUENCE [LARGE SCALE GENOMIC DNA]</scope>
    <source>
        <strain evidence="3 4">7537-G1</strain>
    </source>
</reference>
<dbReference type="Proteomes" id="UP000215596">
    <property type="component" value="Unassembled WGS sequence"/>
</dbReference>
<keyword evidence="1" id="KW-0812">Transmembrane</keyword>
<keyword evidence="1" id="KW-1133">Transmembrane helix</keyword>
<evidence type="ECO:0000313" key="4">
    <source>
        <dbReference type="Proteomes" id="UP000215596"/>
    </source>
</evidence>
<keyword evidence="1" id="KW-0472">Membrane</keyword>
<dbReference type="Proteomes" id="UP000435177">
    <property type="component" value="Unassembled WGS sequence"/>
</dbReference>
<evidence type="ECO:0000313" key="5">
    <source>
        <dbReference type="Proteomes" id="UP000435177"/>
    </source>
</evidence>
<evidence type="ECO:0000256" key="1">
    <source>
        <dbReference type="SAM" id="Phobius"/>
    </source>
</evidence>
<sequence length="62" mass="6519">MKSQKELGASLGLLAGTTLGSGIGFLFGWHSVNLIVLVSTFGLLGVAIGCWLGSRRLFKEIP</sequence>
<accession>A0A268F0H1</accession>
<gene>
    <name evidence="3" type="ORF">CHH67_05325</name>
    <name evidence="2" type="ORF">GNP94_06200</name>
</gene>
<dbReference type="RefSeq" id="WP_095263957.1">
    <property type="nucleotide sequence ID" value="NZ_NPBY01000015.1"/>
</dbReference>
<feature type="transmembrane region" description="Helical" evidence="1">
    <location>
        <begin position="30"/>
        <end position="52"/>
    </location>
</feature>
<proteinExistence type="predicted"/>
<evidence type="ECO:0000313" key="2">
    <source>
        <dbReference type="EMBL" id="MUG65599.1"/>
    </source>
</evidence>
<evidence type="ECO:0000313" key="3">
    <source>
        <dbReference type="EMBL" id="PAD78875.1"/>
    </source>
</evidence>
<dbReference type="EMBL" id="WOAA01000003">
    <property type="protein sequence ID" value="MUG65599.1"/>
    <property type="molecule type" value="Genomic_DNA"/>
</dbReference>
<dbReference type="EMBL" id="NPBY01000015">
    <property type="protein sequence ID" value="PAD78875.1"/>
    <property type="molecule type" value="Genomic_DNA"/>
</dbReference>
<protein>
    <submittedName>
        <fullName evidence="3">Uncharacterized protein</fullName>
    </submittedName>
</protein>
<dbReference type="AlphaFoldDB" id="A0A268F0H1"/>